<dbReference type="EMBL" id="MN740699">
    <property type="protein sequence ID" value="QHU08839.1"/>
    <property type="molecule type" value="Genomic_DNA"/>
</dbReference>
<accession>A0A6C0JTE8</accession>
<proteinExistence type="predicted"/>
<dbReference type="AlphaFoldDB" id="A0A6C0JTE8"/>
<protein>
    <submittedName>
        <fullName evidence="1">Uncharacterized protein</fullName>
    </submittedName>
</protein>
<organism evidence="1">
    <name type="scientific">viral metagenome</name>
    <dbReference type="NCBI Taxonomy" id="1070528"/>
    <lineage>
        <taxon>unclassified sequences</taxon>
        <taxon>metagenomes</taxon>
        <taxon>organismal metagenomes</taxon>
    </lineage>
</organism>
<name>A0A6C0JTE8_9ZZZZ</name>
<reference evidence="1" key="1">
    <citation type="journal article" date="2020" name="Nature">
        <title>Giant virus diversity and host interactions through global metagenomics.</title>
        <authorList>
            <person name="Schulz F."/>
            <person name="Roux S."/>
            <person name="Paez-Espino D."/>
            <person name="Jungbluth S."/>
            <person name="Walsh D.A."/>
            <person name="Denef V.J."/>
            <person name="McMahon K.D."/>
            <person name="Konstantinidis K.T."/>
            <person name="Eloe-Fadrosh E.A."/>
            <person name="Kyrpides N.C."/>
            <person name="Woyke T."/>
        </authorList>
    </citation>
    <scope>NUCLEOTIDE SEQUENCE</scope>
    <source>
        <strain evidence="1">GVMAG-S-1064190-84</strain>
    </source>
</reference>
<evidence type="ECO:0000313" key="1">
    <source>
        <dbReference type="EMBL" id="QHU08839.1"/>
    </source>
</evidence>
<sequence length="55" mass="6653">MKFIKINDRYIAIERNGVSCGHFAYNTKRKKWMYSGLYLNELEQIIDYFRGLTNE</sequence>